<organism evidence="1 2">
    <name type="scientific">Violaceomyces palustris</name>
    <dbReference type="NCBI Taxonomy" id="1673888"/>
    <lineage>
        <taxon>Eukaryota</taxon>
        <taxon>Fungi</taxon>
        <taxon>Dikarya</taxon>
        <taxon>Basidiomycota</taxon>
        <taxon>Ustilaginomycotina</taxon>
        <taxon>Ustilaginomycetes</taxon>
        <taxon>Violaceomycetales</taxon>
        <taxon>Violaceomycetaceae</taxon>
        <taxon>Violaceomyces</taxon>
    </lineage>
</organism>
<dbReference type="Proteomes" id="UP000245626">
    <property type="component" value="Unassembled WGS sequence"/>
</dbReference>
<name>A0ACD0NQS0_9BASI</name>
<dbReference type="EMBL" id="KZ820263">
    <property type="protein sequence ID" value="PWN48133.1"/>
    <property type="molecule type" value="Genomic_DNA"/>
</dbReference>
<accession>A0ACD0NQS0</accession>
<gene>
    <name evidence="1" type="ORF">IE53DRAFT_381589</name>
</gene>
<keyword evidence="2" id="KW-1185">Reference proteome</keyword>
<reference evidence="1 2" key="1">
    <citation type="journal article" date="2018" name="Mol. Biol. Evol.">
        <title>Broad Genomic Sampling Reveals a Smut Pathogenic Ancestry of the Fungal Clade Ustilaginomycotina.</title>
        <authorList>
            <person name="Kijpornyongpan T."/>
            <person name="Mondo S.J."/>
            <person name="Barry K."/>
            <person name="Sandor L."/>
            <person name="Lee J."/>
            <person name="Lipzen A."/>
            <person name="Pangilinan J."/>
            <person name="LaButti K."/>
            <person name="Hainaut M."/>
            <person name="Henrissat B."/>
            <person name="Grigoriev I.V."/>
            <person name="Spatafora J.W."/>
            <person name="Aime M.C."/>
        </authorList>
    </citation>
    <scope>NUCLEOTIDE SEQUENCE [LARGE SCALE GENOMIC DNA]</scope>
    <source>
        <strain evidence="1 2">SA 807</strain>
    </source>
</reference>
<evidence type="ECO:0000313" key="1">
    <source>
        <dbReference type="EMBL" id="PWN48133.1"/>
    </source>
</evidence>
<evidence type="ECO:0000313" key="2">
    <source>
        <dbReference type="Proteomes" id="UP000245626"/>
    </source>
</evidence>
<proteinExistence type="predicted"/>
<sequence>MWNKAWDPKSKNVFITGGSQGLGLALAQLLASKGANVTICSRSEEKLIVALGKVKQSASSTSQKIDYVASDVSTFQGAKRAVDSCQRVPDAVFCCAGGAKPGFFLQQTEEDFQAGMKTDYWTCLATSHAAANVMARNGIKGGKIVLVSSVLGFMGLVGYSQYTPMKHAIRGLAESLRSELQLYGISVHAYFPATILSPGFEEENKTKPKITKQIEGVDEGLTPEVCAKGLLKGIEQGHFFITTDFVSDLFRVSANGSAPSNNWFLDGLIGVVASVGLPIWRILIADRAIKSHVDEHRREMGLK</sequence>
<protein>
    <submittedName>
        <fullName evidence="1">NAD(P)-binding protein</fullName>
    </submittedName>
</protein>